<dbReference type="SUPFAM" id="SSF53748">
    <property type="entry name" value="Phosphoglycerate kinase"/>
    <property type="match status" value="1"/>
</dbReference>
<evidence type="ECO:0000313" key="17">
    <source>
        <dbReference type="Proteomes" id="UP000245793"/>
    </source>
</evidence>
<dbReference type="HAMAP" id="MF_00145">
    <property type="entry name" value="Phosphoglyc_kinase"/>
    <property type="match status" value="1"/>
</dbReference>
<evidence type="ECO:0000256" key="1">
    <source>
        <dbReference type="ARBA" id="ARBA00000642"/>
    </source>
</evidence>
<keyword evidence="10 12" id="KW-0067">ATP-binding</keyword>
<comment type="subunit">
    <text evidence="4 12">Monomer.</text>
</comment>
<evidence type="ECO:0000256" key="6">
    <source>
        <dbReference type="ARBA" id="ARBA00016471"/>
    </source>
</evidence>
<protein>
    <recommendedName>
        <fullName evidence="6 12">Phosphoglycerate kinase</fullName>
        <ecNumber evidence="5 12">2.7.2.3</ecNumber>
    </recommendedName>
</protein>
<dbReference type="GO" id="GO:0043531">
    <property type="term" value="F:ADP binding"/>
    <property type="evidence" value="ECO:0007669"/>
    <property type="project" value="TreeGrafter"/>
</dbReference>
<feature type="binding site" evidence="12 14">
    <location>
        <begin position="350"/>
        <end position="353"/>
    </location>
    <ligand>
        <name>ATP</name>
        <dbReference type="ChEBI" id="CHEBI:30616"/>
    </ligand>
</feature>
<reference evidence="16 17" key="1">
    <citation type="submission" date="2018-04" db="EMBL/GenBank/DDBJ databases">
        <title>Genomic Encyclopedia of Type Strains, Phase IV (KMG-IV): sequencing the most valuable type-strain genomes for metagenomic binning, comparative biology and taxonomic classification.</title>
        <authorList>
            <person name="Goeker M."/>
        </authorList>
    </citation>
    <scope>NUCLEOTIDE SEQUENCE [LARGE SCALE GENOMIC DNA]</scope>
    <source>
        <strain evidence="16 17">DSM 20705</strain>
    </source>
</reference>
<accession>A0A2U1E2T1</accession>
<dbReference type="PIRSF" id="PIRSF000724">
    <property type="entry name" value="Pgk"/>
    <property type="match status" value="1"/>
</dbReference>
<dbReference type="Pfam" id="PF00162">
    <property type="entry name" value="PGK"/>
    <property type="match status" value="1"/>
</dbReference>
<evidence type="ECO:0000256" key="13">
    <source>
        <dbReference type="PIRSR" id="PIRSR000724-1"/>
    </source>
</evidence>
<feature type="binding site" evidence="12 13">
    <location>
        <begin position="58"/>
        <end position="61"/>
    </location>
    <ligand>
        <name>substrate</name>
    </ligand>
</feature>
<feature type="binding site" evidence="12 14">
    <location>
        <position position="202"/>
    </location>
    <ligand>
        <name>ATP</name>
        <dbReference type="ChEBI" id="CHEBI:30616"/>
    </ligand>
</feature>
<evidence type="ECO:0000313" key="16">
    <source>
        <dbReference type="EMBL" id="PVY94009.1"/>
    </source>
</evidence>
<dbReference type="FunFam" id="3.40.50.1260:FF:000003">
    <property type="entry name" value="Phosphoglycerate kinase"/>
    <property type="match status" value="1"/>
</dbReference>
<dbReference type="FunFam" id="3.40.50.1260:FF:000006">
    <property type="entry name" value="Phosphoglycerate kinase"/>
    <property type="match status" value="1"/>
</dbReference>
<gene>
    <name evidence="12" type="primary">pgk</name>
    <name evidence="16" type="ORF">C7381_1075</name>
</gene>
<feature type="binding site" evidence="12 14">
    <location>
        <position position="324"/>
    </location>
    <ligand>
        <name>ATP</name>
        <dbReference type="ChEBI" id="CHEBI:30616"/>
    </ligand>
</feature>
<dbReference type="InterPro" id="IPR036043">
    <property type="entry name" value="Phosphoglycerate_kinase_sf"/>
</dbReference>
<organism evidence="16 17">
    <name type="scientific">Ezakiella coagulans</name>
    <dbReference type="NCBI Taxonomy" id="46507"/>
    <lineage>
        <taxon>Bacteria</taxon>
        <taxon>Bacillati</taxon>
        <taxon>Bacillota</taxon>
        <taxon>Tissierellia</taxon>
        <taxon>Ezakiella</taxon>
    </lineage>
</organism>
<evidence type="ECO:0000256" key="9">
    <source>
        <dbReference type="ARBA" id="ARBA00022777"/>
    </source>
</evidence>
<name>A0A2U1E2T1_9FIRM</name>
<evidence type="ECO:0000256" key="7">
    <source>
        <dbReference type="ARBA" id="ARBA00022679"/>
    </source>
</evidence>
<dbReference type="InterPro" id="IPR015824">
    <property type="entry name" value="Phosphoglycerate_kinase_N"/>
</dbReference>
<dbReference type="InterPro" id="IPR015911">
    <property type="entry name" value="Phosphoglycerate_kinase_CS"/>
</dbReference>
<feature type="binding site" evidence="12">
    <location>
        <position position="35"/>
    </location>
    <ligand>
        <name>substrate</name>
    </ligand>
</feature>
<comment type="pathway">
    <text evidence="2 12">Carbohydrate degradation; glycolysis; pyruvate from D-glyceraldehyde 3-phosphate: step 2/5.</text>
</comment>
<comment type="subcellular location">
    <subcellularLocation>
        <location evidence="12">Cytoplasm</location>
    </subcellularLocation>
</comment>
<dbReference type="PANTHER" id="PTHR11406:SF23">
    <property type="entry name" value="PHOSPHOGLYCERATE KINASE 1, CHLOROPLASTIC-RELATED"/>
    <property type="match status" value="1"/>
</dbReference>
<comment type="caution">
    <text evidence="12">Lacks conserved residue(s) required for the propagation of feature annotation.</text>
</comment>
<comment type="caution">
    <text evidence="16">The sequence shown here is derived from an EMBL/GenBank/DDBJ whole genome shotgun (WGS) entry which is preliminary data.</text>
</comment>
<dbReference type="GO" id="GO:0006094">
    <property type="term" value="P:gluconeogenesis"/>
    <property type="evidence" value="ECO:0007669"/>
    <property type="project" value="TreeGrafter"/>
</dbReference>
<feature type="binding site" evidence="12">
    <location>
        <position position="119"/>
    </location>
    <ligand>
        <name>substrate</name>
    </ligand>
</feature>
<evidence type="ECO:0000256" key="15">
    <source>
        <dbReference type="RuleBase" id="RU000532"/>
    </source>
</evidence>
<keyword evidence="9 12" id="KW-0418">Kinase</keyword>
<dbReference type="GO" id="GO:0004618">
    <property type="term" value="F:phosphoglycerate kinase activity"/>
    <property type="evidence" value="ECO:0007669"/>
    <property type="project" value="UniProtKB-UniRule"/>
</dbReference>
<keyword evidence="11 12" id="KW-0324">Glycolysis</keyword>
<keyword evidence="7 12" id="KW-0808">Transferase</keyword>
<keyword evidence="8 12" id="KW-0547">Nucleotide-binding</keyword>
<dbReference type="CDD" id="cd00318">
    <property type="entry name" value="Phosphoglycerate_kinase"/>
    <property type="match status" value="1"/>
</dbReference>
<evidence type="ECO:0000256" key="14">
    <source>
        <dbReference type="PIRSR" id="PIRSR000724-2"/>
    </source>
</evidence>
<evidence type="ECO:0000256" key="5">
    <source>
        <dbReference type="ARBA" id="ARBA00013061"/>
    </source>
</evidence>
<dbReference type="Proteomes" id="UP000245793">
    <property type="component" value="Unassembled WGS sequence"/>
</dbReference>
<dbReference type="UniPathway" id="UPA00109">
    <property type="reaction ID" value="UER00185"/>
</dbReference>
<dbReference type="PANTHER" id="PTHR11406">
    <property type="entry name" value="PHOSPHOGLYCERATE KINASE"/>
    <property type="match status" value="1"/>
</dbReference>
<feature type="binding site" evidence="13">
    <location>
        <position position="119"/>
    </location>
    <ligand>
        <name>(2R)-3-phosphoglycerate</name>
        <dbReference type="ChEBI" id="CHEBI:58272"/>
    </ligand>
</feature>
<sequence length="394" mass="42832">MKKIVTDLKVEGRRVLVRVDFNVPMKDGEITDDFRIRSSLKTIKYLIDQKARVILMSHLGRPKGEYKKEFSLAPVKARLEELLGQDVVFIEATTPADELTIAASENLKNGEVMLLENTRFSPGEEKNDPEFAKLLAKHADYFVNDAFGTAHRAHASNVGVSELMPSAAGFLVAKEIEYIKDNLDNPKRPFVAILGGAKVSDKIGVIENLLNKVNAILIGGAMANTFLKANGYDMGKSLVEDDKVELAKSLIEKAKEARVDLVLPVDVVVSESLDKPKDVETVLLEDIPKDTMALDIGKMTINLFADKIKKAKLVIWNGPMGVFENEKFSKGTFEIAKAVAESDAISIIGGGDSALAVKLSGYEDKVSHVSTGGGASLEMMEGKELPGIAAISDK</sequence>
<evidence type="ECO:0000256" key="3">
    <source>
        <dbReference type="ARBA" id="ARBA00008982"/>
    </source>
</evidence>
<comment type="catalytic activity">
    <reaction evidence="1 12 15">
        <text>(2R)-3-phosphoglycerate + ATP = (2R)-3-phospho-glyceroyl phosphate + ADP</text>
        <dbReference type="Rhea" id="RHEA:14801"/>
        <dbReference type="ChEBI" id="CHEBI:30616"/>
        <dbReference type="ChEBI" id="CHEBI:57604"/>
        <dbReference type="ChEBI" id="CHEBI:58272"/>
        <dbReference type="ChEBI" id="CHEBI:456216"/>
        <dbReference type="EC" id="2.7.2.3"/>
    </reaction>
</comment>
<feature type="binding site" evidence="12">
    <location>
        <position position="152"/>
    </location>
    <ligand>
        <name>substrate</name>
    </ligand>
</feature>
<dbReference type="InterPro" id="IPR001576">
    <property type="entry name" value="Phosphoglycerate_kinase"/>
</dbReference>
<dbReference type="RefSeq" id="WP_116480300.1">
    <property type="nucleotide sequence ID" value="NZ_QEKV01000007.1"/>
</dbReference>
<evidence type="ECO:0000256" key="8">
    <source>
        <dbReference type="ARBA" id="ARBA00022741"/>
    </source>
</evidence>
<dbReference type="AlphaFoldDB" id="A0A2U1E2T1"/>
<feature type="binding site" evidence="13">
    <location>
        <position position="35"/>
    </location>
    <ligand>
        <name>(2R)-3-phosphoglycerate</name>
        <dbReference type="ChEBI" id="CHEBI:58272"/>
    </ligand>
</feature>
<dbReference type="PROSITE" id="PS00111">
    <property type="entry name" value="PGLYCERATE_KINASE"/>
    <property type="match status" value="1"/>
</dbReference>
<dbReference type="GO" id="GO:0006096">
    <property type="term" value="P:glycolytic process"/>
    <property type="evidence" value="ECO:0007669"/>
    <property type="project" value="UniProtKB-UniRule"/>
</dbReference>
<feature type="binding site" evidence="12 13">
    <location>
        <begin position="20"/>
        <end position="22"/>
    </location>
    <ligand>
        <name>substrate</name>
    </ligand>
</feature>
<dbReference type="PRINTS" id="PR00477">
    <property type="entry name" value="PHGLYCKINASE"/>
</dbReference>
<evidence type="ECO:0000256" key="11">
    <source>
        <dbReference type="ARBA" id="ARBA00023152"/>
    </source>
</evidence>
<dbReference type="EMBL" id="QEKV01000007">
    <property type="protein sequence ID" value="PVY94009.1"/>
    <property type="molecule type" value="Genomic_DNA"/>
</dbReference>
<keyword evidence="17" id="KW-1185">Reference proteome</keyword>
<proteinExistence type="inferred from homology"/>
<evidence type="ECO:0000256" key="12">
    <source>
        <dbReference type="HAMAP-Rule" id="MF_00145"/>
    </source>
</evidence>
<comment type="similarity">
    <text evidence="3 12 15">Belongs to the phosphoglycerate kinase family.</text>
</comment>
<evidence type="ECO:0000256" key="4">
    <source>
        <dbReference type="ARBA" id="ARBA00011245"/>
    </source>
</evidence>
<dbReference type="EC" id="2.7.2.3" evidence="5 12"/>
<evidence type="ECO:0000256" key="2">
    <source>
        <dbReference type="ARBA" id="ARBA00004838"/>
    </source>
</evidence>
<dbReference type="GO" id="GO:0005524">
    <property type="term" value="F:ATP binding"/>
    <property type="evidence" value="ECO:0007669"/>
    <property type="project" value="UniProtKB-KW"/>
</dbReference>
<feature type="binding site" evidence="13">
    <location>
        <position position="152"/>
    </location>
    <ligand>
        <name>(2R)-3-phosphoglycerate</name>
        <dbReference type="ChEBI" id="CHEBI:58272"/>
    </ligand>
</feature>
<dbReference type="GO" id="GO:0005829">
    <property type="term" value="C:cytosol"/>
    <property type="evidence" value="ECO:0007669"/>
    <property type="project" value="UniProtKB-ARBA"/>
</dbReference>
<dbReference type="Gene3D" id="3.40.50.1260">
    <property type="entry name" value="Phosphoglycerate kinase, N-terminal domain"/>
    <property type="match status" value="2"/>
</dbReference>
<keyword evidence="12" id="KW-0963">Cytoplasm</keyword>
<evidence type="ECO:0000256" key="10">
    <source>
        <dbReference type="ARBA" id="ARBA00022840"/>
    </source>
</evidence>